<dbReference type="AlphaFoldDB" id="A0A1H9FS04"/>
<protein>
    <submittedName>
        <fullName evidence="1">Uncharacterized protein</fullName>
    </submittedName>
</protein>
<proteinExistence type="predicted"/>
<reference evidence="2" key="1">
    <citation type="submission" date="2016-10" db="EMBL/GenBank/DDBJ databases">
        <authorList>
            <person name="Varghese N."/>
            <person name="Submissions S."/>
        </authorList>
    </citation>
    <scope>NUCLEOTIDE SEQUENCE [LARGE SCALE GENOMIC DNA]</scope>
    <source>
        <strain evidence="2">DSM 18887</strain>
    </source>
</reference>
<dbReference type="RefSeq" id="WP_091355844.1">
    <property type="nucleotide sequence ID" value="NZ_AP025284.1"/>
</dbReference>
<dbReference type="Proteomes" id="UP000198749">
    <property type="component" value="Unassembled WGS sequence"/>
</dbReference>
<accession>A0A1H9FS04</accession>
<keyword evidence="2" id="KW-1185">Reference proteome</keyword>
<dbReference type="OrthoDB" id="5625447at2"/>
<dbReference type="STRING" id="355243.SAMN03080615_01408"/>
<evidence type="ECO:0000313" key="1">
    <source>
        <dbReference type="EMBL" id="SEQ40700.1"/>
    </source>
</evidence>
<organism evidence="1 2">
    <name type="scientific">Amphritea atlantica</name>
    <dbReference type="NCBI Taxonomy" id="355243"/>
    <lineage>
        <taxon>Bacteria</taxon>
        <taxon>Pseudomonadati</taxon>
        <taxon>Pseudomonadota</taxon>
        <taxon>Gammaproteobacteria</taxon>
        <taxon>Oceanospirillales</taxon>
        <taxon>Oceanospirillaceae</taxon>
        <taxon>Amphritea</taxon>
    </lineage>
</organism>
<sequence length="93" mass="10442">MLTYNECLDLSDLTQDEVEAIAEHEHTDPIIAMAIGHYLCCHNGESKVKRIILDDIAKAQRKGDSAHEKVLRKVLNHFITTHPEQHGNIAKAS</sequence>
<dbReference type="EMBL" id="FOGB01000003">
    <property type="protein sequence ID" value="SEQ40700.1"/>
    <property type="molecule type" value="Genomic_DNA"/>
</dbReference>
<evidence type="ECO:0000313" key="2">
    <source>
        <dbReference type="Proteomes" id="UP000198749"/>
    </source>
</evidence>
<name>A0A1H9FS04_9GAMM</name>
<gene>
    <name evidence="1" type="ORF">SAMN03080615_01408</name>
</gene>